<feature type="signal peptide" evidence="6">
    <location>
        <begin position="1"/>
        <end position="26"/>
    </location>
</feature>
<evidence type="ECO:0000256" key="1">
    <source>
        <dbReference type="ARBA" id="ARBA00008773"/>
    </source>
</evidence>
<dbReference type="SUPFAM" id="SSF51445">
    <property type="entry name" value="(Trans)glycosidases"/>
    <property type="match status" value="1"/>
</dbReference>
<keyword evidence="2 5" id="KW-0378">Hydrolase</keyword>
<dbReference type="PROSITE" id="PS00587">
    <property type="entry name" value="GLYCOSYL_HYDROL_F17"/>
    <property type="match status" value="1"/>
</dbReference>
<evidence type="ECO:0000313" key="7">
    <source>
        <dbReference type="EMBL" id="KAF8402508.1"/>
    </source>
</evidence>
<evidence type="ECO:0000256" key="5">
    <source>
        <dbReference type="RuleBase" id="RU004336"/>
    </source>
</evidence>
<proteinExistence type="inferred from homology"/>
<dbReference type="FunFam" id="3.20.20.80:FF:000010">
    <property type="entry name" value="glucan endo-1,3-beta-glucosidase, basic"/>
    <property type="match status" value="1"/>
</dbReference>
<dbReference type="InterPro" id="IPR017853">
    <property type="entry name" value="GH"/>
</dbReference>
<dbReference type="Gene3D" id="3.20.20.80">
    <property type="entry name" value="Glycosidases"/>
    <property type="match status" value="1"/>
</dbReference>
<sequence>MATNFQLLFLASFILLLTLKPKLVGGSLIGVCYGMLGDNLPSPTEVVAMYKSHNIGRMRLYNPDASALQALRGSGIQVLVGVRNEDIMQLASSYTVANRWIEKNIRTYWPDVHFRYIAVGNEVIPGSNAQFVLPAMQNLHRALREGGIWHRIKVSTSVATTVMGASYPPSSGTFSGSSIEYMVPIARYLDSIGAPLLANVFPYFSYINNPEDISLGYAFFNSTRDVFMDGGLGYSNLFDATVDALHASLEKAGAPNVLVVVSETGWPTEGNGHIASRRNAQLYNSNIVRHVLSYWGTPKRPGKPIETYLFEMFDENRKTGGTVEQHWGLFYPNKRPVYPMNFIASSGAIGGSSTPKSVAGGTTLDSEQGVEQVAAEASGDASNLGLTEGAATDAAAGGIGKIKRFFHRARAVVLPCLFVVKAVKRRSRQKNRDEKKRCGGEVERGPCPKRLFSTVSPSAASLFVPWSALSAPELWLWDELCSNTERRNDNEDIIISRSKSGVSLSLGRRYLSGPGSSPPRCTSKCGRCTPCKPVHVPVPPGTPVTTEYYPEAWRCKCGNKLYMP</sequence>
<dbReference type="PANTHER" id="PTHR32227">
    <property type="entry name" value="GLUCAN ENDO-1,3-BETA-GLUCOSIDASE BG1-RELATED-RELATED"/>
    <property type="match status" value="1"/>
</dbReference>
<evidence type="ECO:0000256" key="2">
    <source>
        <dbReference type="ARBA" id="ARBA00022801"/>
    </source>
</evidence>
<evidence type="ECO:0000256" key="6">
    <source>
        <dbReference type="SAM" id="SignalP"/>
    </source>
</evidence>
<organism evidence="7 8">
    <name type="scientific">Tetracentron sinense</name>
    <name type="common">Spur-leaf</name>
    <dbReference type="NCBI Taxonomy" id="13715"/>
    <lineage>
        <taxon>Eukaryota</taxon>
        <taxon>Viridiplantae</taxon>
        <taxon>Streptophyta</taxon>
        <taxon>Embryophyta</taxon>
        <taxon>Tracheophyta</taxon>
        <taxon>Spermatophyta</taxon>
        <taxon>Magnoliopsida</taxon>
        <taxon>Trochodendrales</taxon>
        <taxon>Trochodendraceae</taxon>
        <taxon>Tetracentron</taxon>
    </lineage>
</organism>
<dbReference type="GO" id="GO:0005975">
    <property type="term" value="P:carbohydrate metabolic process"/>
    <property type="evidence" value="ECO:0007669"/>
    <property type="project" value="InterPro"/>
</dbReference>
<keyword evidence="3 5" id="KW-0326">Glycosidase</keyword>
<dbReference type="InterPro" id="IPR044965">
    <property type="entry name" value="Glyco_hydro_17_plant"/>
</dbReference>
<dbReference type="AlphaFoldDB" id="A0A835DGG8"/>
<evidence type="ECO:0000256" key="4">
    <source>
        <dbReference type="RuleBase" id="RU004335"/>
    </source>
</evidence>
<gene>
    <name evidence="7" type="ORF">HHK36_010593</name>
</gene>
<dbReference type="GO" id="GO:0004553">
    <property type="term" value="F:hydrolase activity, hydrolyzing O-glycosyl compounds"/>
    <property type="evidence" value="ECO:0007669"/>
    <property type="project" value="InterPro"/>
</dbReference>
<dbReference type="OrthoDB" id="941679at2759"/>
<keyword evidence="6" id="KW-0732">Signal</keyword>
<name>A0A835DGG8_TETSI</name>
<evidence type="ECO:0000256" key="3">
    <source>
        <dbReference type="ARBA" id="ARBA00023295"/>
    </source>
</evidence>
<feature type="chain" id="PRO_5032735573" description="Glucan endo-1,3-beta-D-glucosidase" evidence="6">
    <location>
        <begin position="27"/>
        <end position="564"/>
    </location>
</feature>
<reference evidence="7 8" key="1">
    <citation type="submission" date="2020-04" db="EMBL/GenBank/DDBJ databases">
        <title>Plant Genome Project.</title>
        <authorList>
            <person name="Zhang R.-G."/>
        </authorList>
    </citation>
    <scope>NUCLEOTIDE SEQUENCE [LARGE SCALE GENOMIC DNA]</scope>
    <source>
        <strain evidence="7">YNK0</strain>
        <tissue evidence="7">Leaf</tissue>
    </source>
</reference>
<comment type="caution">
    <text evidence="7">The sequence shown here is derived from an EMBL/GenBank/DDBJ whole genome shotgun (WGS) entry which is preliminary data.</text>
</comment>
<dbReference type="Pfam" id="PF00332">
    <property type="entry name" value="Glyco_hydro_17"/>
    <property type="match status" value="1"/>
</dbReference>
<dbReference type="EMBL" id="JABCRI010000007">
    <property type="protein sequence ID" value="KAF8402508.1"/>
    <property type="molecule type" value="Genomic_DNA"/>
</dbReference>
<protein>
    <recommendedName>
        <fullName evidence="9">Glucan endo-1,3-beta-D-glucosidase</fullName>
    </recommendedName>
</protein>
<evidence type="ECO:0000313" key="8">
    <source>
        <dbReference type="Proteomes" id="UP000655225"/>
    </source>
</evidence>
<keyword evidence="8" id="KW-1185">Reference proteome</keyword>
<comment type="similarity">
    <text evidence="1 4">Belongs to the glycosyl hydrolase 17 family.</text>
</comment>
<dbReference type="InterPro" id="IPR000490">
    <property type="entry name" value="Glyco_hydro_17"/>
</dbReference>
<dbReference type="Proteomes" id="UP000655225">
    <property type="component" value="Unassembled WGS sequence"/>
</dbReference>
<accession>A0A835DGG8</accession>
<dbReference type="Pfam" id="PF17181">
    <property type="entry name" value="EPF"/>
    <property type="match status" value="1"/>
</dbReference>
<evidence type="ECO:0008006" key="9">
    <source>
        <dbReference type="Google" id="ProtNLM"/>
    </source>
</evidence>